<proteinExistence type="predicted"/>
<reference evidence="6" key="1">
    <citation type="submission" date="2017-02" db="UniProtKB">
        <authorList>
            <consortium name="WormBaseParasite"/>
        </authorList>
    </citation>
    <scope>IDENTIFICATION</scope>
</reference>
<dbReference type="Proteomes" id="UP000274756">
    <property type="component" value="Unassembled WGS sequence"/>
</dbReference>
<dbReference type="SUPFAM" id="SSF46565">
    <property type="entry name" value="Chaperone J-domain"/>
    <property type="match status" value="1"/>
</dbReference>
<keyword evidence="1" id="KW-1133">Transmembrane helix</keyword>
<dbReference type="PRINTS" id="PR00625">
    <property type="entry name" value="JDOMAIN"/>
</dbReference>
<reference evidence="3 5" key="2">
    <citation type="submission" date="2018-11" db="EMBL/GenBank/DDBJ databases">
        <authorList>
            <consortium name="Pathogen Informatics"/>
        </authorList>
    </citation>
    <scope>NUCLEOTIDE SEQUENCE [LARGE SCALE GENOMIC DNA]</scope>
</reference>
<dbReference type="STRING" id="318479.A0A0N4UPA9"/>
<evidence type="ECO:0000313" key="5">
    <source>
        <dbReference type="Proteomes" id="UP000274756"/>
    </source>
</evidence>
<dbReference type="WBParaSite" id="DME_0000978301-mRNA-1">
    <property type="protein sequence ID" value="DME_0000978301-mRNA-1"/>
    <property type="gene ID" value="DME_0000978301"/>
</dbReference>
<keyword evidence="1" id="KW-0472">Membrane</keyword>
<dbReference type="GO" id="GO:0007005">
    <property type="term" value="P:mitochondrion organization"/>
    <property type="evidence" value="ECO:0007669"/>
    <property type="project" value="TreeGrafter"/>
</dbReference>
<dbReference type="PANTHER" id="PTHR44145:SF4">
    <property type="entry name" value="J DOMAIN-CONTAINING PROTEIN"/>
    <property type="match status" value="1"/>
</dbReference>
<dbReference type="EMBL" id="UYYG01001243">
    <property type="protein sequence ID" value="VDN60782.1"/>
    <property type="molecule type" value="Genomic_DNA"/>
</dbReference>
<gene>
    <name evidence="3" type="ORF">DME_LOCUS10755</name>
</gene>
<dbReference type="InterPro" id="IPR051938">
    <property type="entry name" value="Apopto_cytoskel_mod"/>
</dbReference>
<dbReference type="PANTHER" id="PTHR44145">
    <property type="entry name" value="DNAJ HOMOLOG SUBFAMILY A MEMBER 3, MITOCHONDRIAL"/>
    <property type="match status" value="1"/>
</dbReference>
<dbReference type="CDD" id="cd06257">
    <property type="entry name" value="DnaJ"/>
    <property type="match status" value="1"/>
</dbReference>
<dbReference type="GO" id="GO:0043066">
    <property type="term" value="P:negative regulation of apoptotic process"/>
    <property type="evidence" value="ECO:0007669"/>
    <property type="project" value="TreeGrafter"/>
</dbReference>
<dbReference type="InterPro" id="IPR036869">
    <property type="entry name" value="J_dom_sf"/>
</dbReference>
<name>A0A0N4UPA9_DRAME</name>
<evidence type="ECO:0000313" key="6">
    <source>
        <dbReference type="WBParaSite" id="DME_0000978301-mRNA-1"/>
    </source>
</evidence>
<sequence length="253" mass="29401">MLSLSSRIQSSAASPSFCFCRFFSVETNIEDYYSVLGVDRTASANSIKSAFYELSKKYHPDRQIDPDNKQSSAEKFRKVVIAYEILGSVEKRKAYDNEILRQQLTGTCPDKNPKSLRFDSIFDKYQAKTRRYTDLDIDYKTFEQFQRNTRLRRRSTASNNHSEMPYEFYADFGQRKFSSIYMDSAAARRLKQEAAIEKEMEELKKKQRFRTPTFAELSKQREKKAAEEMKANIIAAAIATTCTVALLIIRLLR</sequence>
<dbReference type="InterPro" id="IPR001623">
    <property type="entry name" value="DnaJ_domain"/>
</dbReference>
<evidence type="ECO:0000259" key="2">
    <source>
        <dbReference type="PROSITE" id="PS50076"/>
    </source>
</evidence>
<keyword evidence="1" id="KW-0812">Transmembrane</keyword>
<dbReference type="Pfam" id="PF00226">
    <property type="entry name" value="DnaJ"/>
    <property type="match status" value="1"/>
</dbReference>
<dbReference type="GO" id="GO:0005739">
    <property type="term" value="C:mitochondrion"/>
    <property type="evidence" value="ECO:0007669"/>
    <property type="project" value="TreeGrafter"/>
</dbReference>
<evidence type="ECO:0000256" key="1">
    <source>
        <dbReference type="SAM" id="Phobius"/>
    </source>
</evidence>
<keyword evidence="5" id="KW-1185">Reference proteome</keyword>
<dbReference type="AlphaFoldDB" id="A0A0N4UPA9"/>
<dbReference type="Gene3D" id="1.10.287.110">
    <property type="entry name" value="DnaJ domain"/>
    <property type="match status" value="1"/>
</dbReference>
<accession>A0A0N4UPA9</accession>
<feature type="domain" description="J" evidence="2">
    <location>
        <begin position="31"/>
        <end position="99"/>
    </location>
</feature>
<dbReference type="PROSITE" id="PS50076">
    <property type="entry name" value="DNAJ_2"/>
    <property type="match status" value="1"/>
</dbReference>
<feature type="transmembrane region" description="Helical" evidence="1">
    <location>
        <begin position="231"/>
        <end position="252"/>
    </location>
</feature>
<evidence type="ECO:0000313" key="4">
    <source>
        <dbReference type="Proteomes" id="UP000038040"/>
    </source>
</evidence>
<dbReference type="OrthoDB" id="376357at2759"/>
<evidence type="ECO:0000313" key="3">
    <source>
        <dbReference type="EMBL" id="VDN60782.1"/>
    </source>
</evidence>
<protein>
    <submittedName>
        <fullName evidence="6">J domain-containing protein</fullName>
    </submittedName>
</protein>
<dbReference type="SMART" id="SM00271">
    <property type="entry name" value="DnaJ"/>
    <property type="match status" value="1"/>
</dbReference>
<dbReference type="Proteomes" id="UP000038040">
    <property type="component" value="Unplaced"/>
</dbReference>
<organism evidence="4 6">
    <name type="scientific">Dracunculus medinensis</name>
    <name type="common">Guinea worm</name>
    <dbReference type="NCBI Taxonomy" id="318479"/>
    <lineage>
        <taxon>Eukaryota</taxon>
        <taxon>Metazoa</taxon>
        <taxon>Ecdysozoa</taxon>
        <taxon>Nematoda</taxon>
        <taxon>Chromadorea</taxon>
        <taxon>Rhabditida</taxon>
        <taxon>Spirurina</taxon>
        <taxon>Dracunculoidea</taxon>
        <taxon>Dracunculidae</taxon>
        <taxon>Dracunculus</taxon>
    </lineage>
</organism>